<protein>
    <submittedName>
        <fullName evidence="1">Uncharacterized protein</fullName>
    </submittedName>
</protein>
<sequence length="138" mass="15738">MPADTRLSPLIFVLCITIQKIILVRTTNTYSYQAVIELAPAEPIPARLQLHLVHYQQSITLYFTYTGSMLCISQIESHQQPQQATTVSHKSSKFTHRQNYSHDSLCFFETTTSTFSQTVQIKPRVTQDTSQKTSPQET</sequence>
<reference evidence="1 2" key="1">
    <citation type="submission" date="2018-12" db="EMBL/GenBank/DDBJ databases">
        <title>Genome sequence and assembly of Colletotrichum trifolii.</title>
        <authorList>
            <person name="Gan P."/>
            <person name="Shirasu K."/>
        </authorList>
    </citation>
    <scope>NUCLEOTIDE SEQUENCE [LARGE SCALE GENOMIC DNA]</scope>
    <source>
        <strain evidence="1 2">543-2</strain>
    </source>
</reference>
<evidence type="ECO:0000313" key="1">
    <source>
        <dbReference type="EMBL" id="TDZ74757.1"/>
    </source>
</evidence>
<keyword evidence="2" id="KW-1185">Reference proteome</keyword>
<gene>
    <name evidence="1" type="ORF">CTRI78_v000310</name>
</gene>
<accession>A0A4R8RSV3</accession>
<dbReference type="Proteomes" id="UP000295703">
    <property type="component" value="Unassembled WGS sequence"/>
</dbReference>
<dbReference type="AlphaFoldDB" id="A0A4R8RSV3"/>
<organism evidence="1 2">
    <name type="scientific">Colletotrichum trifolii</name>
    <dbReference type="NCBI Taxonomy" id="5466"/>
    <lineage>
        <taxon>Eukaryota</taxon>
        <taxon>Fungi</taxon>
        <taxon>Dikarya</taxon>
        <taxon>Ascomycota</taxon>
        <taxon>Pezizomycotina</taxon>
        <taxon>Sordariomycetes</taxon>
        <taxon>Hypocreomycetidae</taxon>
        <taxon>Glomerellales</taxon>
        <taxon>Glomerellaceae</taxon>
        <taxon>Colletotrichum</taxon>
        <taxon>Colletotrichum orbiculare species complex</taxon>
    </lineage>
</organism>
<dbReference type="EMBL" id="RYZW01000002">
    <property type="protein sequence ID" value="TDZ74757.1"/>
    <property type="molecule type" value="Genomic_DNA"/>
</dbReference>
<name>A0A4R8RSV3_COLTR</name>
<comment type="caution">
    <text evidence="1">The sequence shown here is derived from an EMBL/GenBank/DDBJ whole genome shotgun (WGS) entry which is preliminary data.</text>
</comment>
<evidence type="ECO:0000313" key="2">
    <source>
        <dbReference type="Proteomes" id="UP000295703"/>
    </source>
</evidence>
<proteinExistence type="predicted"/>